<keyword evidence="10" id="KW-0677">Repeat</keyword>
<dbReference type="SMART" id="SM00744">
    <property type="entry name" value="RINGv"/>
    <property type="match status" value="1"/>
</dbReference>
<comment type="caution">
    <text evidence="18">The sequence shown here is derived from an EMBL/GenBank/DDBJ whole genome shotgun (WGS) entry which is preliminary data.</text>
</comment>
<dbReference type="GO" id="GO:1990112">
    <property type="term" value="C:RQC complex"/>
    <property type="evidence" value="ECO:0007669"/>
    <property type="project" value="UniProtKB-UniRule"/>
</dbReference>
<proteinExistence type="inferred from homology"/>
<dbReference type="Pfam" id="PF22999">
    <property type="entry name" value="LTN1_E3_ligase_6th"/>
    <property type="match status" value="1"/>
</dbReference>
<dbReference type="InterPro" id="IPR001841">
    <property type="entry name" value="Znf_RING"/>
</dbReference>
<evidence type="ECO:0000256" key="4">
    <source>
        <dbReference type="ARBA" id="ARBA00007997"/>
    </source>
</evidence>
<evidence type="ECO:0000256" key="7">
    <source>
        <dbReference type="ARBA" id="ARBA00022490"/>
    </source>
</evidence>
<dbReference type="InterPro" id="IPR016024">
    <property type="entry name" value="ARM-type_fold"/>
</dbReference>
<dbReference type="EMBL" id="JAPQKP010000006">
    <property type="protein sequence ID" value="KAJ5184359.1"/>
    <property type="molecule type" value="Genomic_DNA"/>
</dbReference>
<keyword evidence="19" id="KW-1185">Reference proteome</keyword>
<evidence type="ECO:0000259" key="17">
    <source>
        <dbReference type="PROSITE" id="PS50089"/>
    </source>
</evidence>
<dbReference type="InterPro" id="IPR054477">
    <property type="entry name" value="LTN1_E3_ligase_6th"/>
</dbReference>
<accession>A0A9W9M0Q8</accession>
<gene>
    <name evidence="18" type="ORF">N7472_009199</name>
</gene>
<dbReference type="EC" id="2.3.2.27" evidence="5 16"/>
<reference evidence="18" key="1">
    <citation type="submission" date="2022-11" db="EMBL/GenBank/DDBJ databases">
        <authorList>
            <person name="Petersen C."/>
        </authorList>
    </citation>
    <scope>NUCLEOTIDE SEQUENCE</scope>
    <source>
        <strain evidence="18">IBT 16849</strain>
    </source>
</reference>
<evidence type="ECO:0000313" key="19">
    <source>
        <dbReference type="Proteomes" id="UP001150879"/>
    </source>
</evidence>
<dbReference type="GO" id="GO:0061630">
    <property type="term" value="F:ubiquitin protein ligase activity"/>
    <property type="evidence" value="ECO:0007669"/>
    <property type="project" value="UniProtKB-UniRule"/>
</dbReference>
<evidence type="ECO:0000256" key="1">
    <source>
        <dbReference type="ARBA" id="ARBA00000900"/>
    </source>
</evidence>
<evidence type="ECO:0000256" key="5">
    <source>
        <dbReference type="ARBA" id="ARBA00012483"/>
    </source>
</evidence>
<dbReference type="GO" id="GO:0005829">
    <property type="term" value="C:cytosol"/>
    <property type="evidence" value="ECO:0007669"/>
    <property type="project" value="UniProtKB-SubCell"/>
</dbReference>
<organism evidence="18 19">
    <name type="scientific">Penicillium cf. griseofulvum</name>
    <dbReference type="NCBI Taxonomy" id="2972120"/>
    <lineage>
        <taxon>Eukaryota</taxon>
        <taxon>Fungi</taxon>
        <taxon>Dikarya</taxon>
        <taxon>Ascomycota</taxon>
        <taxon>Pezizomycotina</taxon>
        <taxon>Eurotiomycetes</taxon>
        <taxon>Eurotiomycetidae</taxon>
        <taxon>Eurotiales</taxon>
        <taxon>Aspergillaceae</taxon>
        <taxon>Penicillium</taxon>
    </lineage>
</organism>
<dbReference type="Pfam" id="PF23280">
    <property type="entry name" value="TPR_26"/>
    <property type="match status" value="1"/>
</dbReference>
<dbReference type="SUPFAM" id="SSF48371">
    <property type="entry name" value="ARM repeat"/>
    <property type="match status" value="1"/>
</dbReference>
<comment type="catalytic activity">
    <reaction evidence="1 16">
        <text>S-ubiquitinyl-[E2 ubiquitin-conjugating enzyme]-L-cysteine + [acceptor protein]-L-lysine = [E2 ubiquitin-conjugating enzyme]-L-cysteine + N(6)-ubiquitinyl-[acceptor protein]-L-lysine.</text>
        <dbReference type="EC" id="2.3.2.27"/>
    </reaction>
</comment>
<dbReference type="Pfam" id="PF23009">
    <property type="entry name" value="UBC_like"/>
    <property type="match status" value="1"/>
</dbReference>
<dbReference type="InterPro" id="IPR054476">
    <property type="entry name" value="Ltn1_N"/>
</dbReference>
<dbReference type="InterPro" id="IPR011016">
    <property type="entry name" value="Znf_RING-CH"/>
</dbReference>
<dbReference type="FunFam" id="3.30.40.10:FF:000038">
    <property type="entry name" value="E3 ubiquitin-protein ligase listerin"/>
    <property type="match status" value="1"/>
</dbReference>
<dbReference type="PANTHER" id="PTHR12389">
    <property type="entry name" value="ZINC FINGER PROTEIN 294"/>
    <property type="match status" value="1"/>
</dbReference>
<comment type="pathway">
    <text evidence="3 16">Protein modification; protein ubiquitination.</text>
</comment>
<dbReference type="PROSITE" id="PS50089">
    <property type="entry name" value="ZF_RING_2"/>
    <property type="match status" value="1"/>
</dbReference>
<dbReference type="SMART" id="SM01197">
    <property type="entry name" value="FANCL_C"/>
    <property type="match status" value="1"/>
</dbReference>
<reference evidence="18" key="2">
    <citation type="journal article" date="2023" name="IMA Fungus">
        <title>Comparative genomic study of the Penicillium genus elucidates a diverse pangenome and 15 lateral gene transfer events.</title>
        <authorList>
            <person name="Petersen C."/>
            <person name="Sorensen T."/>
            <person name="Nielsen M.R."/>
            <person name="Sondergaard T.E."/>
            <person name="Sorensen J.L."/>
            <person name="Fitzpatrick D.A."/>
            <person name="Frisvad J.C."/>
            <person name="Nielsen K.L."/>
        </authorList>
    </citation>
    <scope>NUCLEOTIDE SEQUENCE</scope>
    <source>
        <strain evidence="18">IBT 16849</strain>
    </source>
</reference>
<keyword evidence="11 15" id="KW-0863">Zinc-finger</keyword>
<evidence type="ECO:0000256" key="10">
    <source>
        <dbReference type="ARBA" id="ARBA00022737"/>
    </source>
</evidence>
<evidence type="ECO:0000256" key="9">
    <source>
        <dbReference type="ARBA" id="ARBA00022723"/>
    </source>
</evidence>
<evidence type="ECO:0000256" key="3">
    <source>
        <dbReference type="ARBA" id="ARBA00004906"/>
    </source>
</evidence>
<dbReference type="InterPro" id="IPR057030">
    <property type="entry name" value="TPR_Rkr-1"/>
</dbReference>
<comment type="similarity">
    <text evidence="4 16">Belongs to the LTN1 family.</text>
</comment>
<evidence type="ECO:0000256" key="14">
    <source>
        <dbReference type="ARBA" id="ARBA00055150"/>
    </source>
</evidence>
<dbReference type="InterPro" id="IPR013083">
    <property type="entry name" value="Znf_RING/FYVE/PHD"/>
</dbReference>
<keyword evidence="13 16" id="KW-0862">Zinc</keyword>
<evidence type="ECO:0000313" key="18">
    <source>
        <dbReference type="EMBL" id="KAJ5184359.1"/>
    </source>
</evidence>
<sequence length="1625" mass="180125">MSKKFKSQASSSRAAASAFGSFGGFSGSFSGEGKETSALTYIAAPPDLSRIAEQQLVIAFKNLLKKDDITRLKALEELRDYISTVEKKKGTLDDGFLDAWVRIYPRLSIDLSRRVRQVAHPIQGTISGIVGKRIVPTLPKVIGAWIAGIYDNDRPVHRAALESFTKVFTTEEKRNNVWRIYQSSILDFVDDVILHQTSLTLSDERTVKRDDAEGKYARVAGAAILLFNRVLGNSSDEDLQKNLPEIENLLASRSLWALCYHDDPYVRRSIYILLRSAVSREPGWIDWKTLSSAIIGKSLSLQQIGSATELSESLLLLTSLRPQIWTDDYTGKSSASKRLRQYMQKGSQGGHSNFWSNLDQLLRAIPQEVLAGADKATADLGITSISAIALTEALQEGLNSREEPHSNLAVGWKSYIQIGTWLATLIPQEQKSEFIAKRMSPLVVHYVQIDPELTQWSLPDQSAEAICVDYVSTLASTEQTQELQSLCTSLSDGLLEAVKLSSPEQSKDFRESQDSICARSKRFLALKCAVLSRVADTEVEPQVSDVIEKTSTSLLEGCLEVLRTRNGKPYGAAATVVECVRSLPSVAKKSQGLQTFVQNDAPELLLSPSADRLISIILECREWDGFASSFENIVERALALEPEQSNVHVLQSLLSSLDFNDVEHKAKLNSLVVRALGKACQGSHAHWPIITAVLQNKTSHGELMNQIFLSLIEALSSDDKVFDALHGLSHIGKSAPSSVREFQNGALGSKLAGKLLFLTESSSEEVASLASALLKSLKESGVGDTTAKSAIEILQHAFSHVDEESLSIESLLAIADELLPGLTAEGAAGTVKDILPSRSSWEESLTPFLQIPPRPSTAITSPLGGAVHLIQRELSDSFKALWPTIPRDSEHRSSAFRLASFTTRILSTSELLKHLDQEDLETLFHFLPLVIQIIDDDLSIENCNGISGLELADQREEYMEIVFAGRKVVGNWIRDNEPVSFAPEKTVSSAFSELWETRLEELKGTSPLDYRVGEAFVKIMAVADSLQKSKSSEDVAKICRETRTANLIRSASWFAVLRSSILSNPIGNRICNELVADSTGLKPQDSSQVGLRKLALLNILLSGEEDVVSTIPTQRLVFLTKNLIECLQSDSMSLGLKSEVIQTLSLVLPALREIYGSHWEESMAVLKSVLQGTNGGEEALPLLVSSFRLFARLKSISESDSNDDVQDAWLDRKAGLFNTLASTIDTFDSSTTFHQPRDVAVDLLRRLINTIPVDNLEDVSETFHLLTAHSRAVQRTAYTILHHYIPHAQEKVSFEVALSKTAVSLPDELISLLLEPPTMQMVSAAYGDDKMWTSMRSYLLSWKVVFDHFSNASLPVQEYYTASIRENNILIPLLEFTFDFLQKSHGKMIDASKLDIRSFEPDESESAEKETQWLLVHLYYLCLRYSANMTKNWWIDTKKRIKGPVETWTERYISPLVVQDALKSVTDWIATQDANEERALEVKISPKTGEIIASIPVDEESPPVAISITLPPAYPLQPALVVGRSRVLVDEKKWKSWLLTIQGVIMFANGNLVDGLLAFRRNVQGALKGQSECAICYSVISTDMQTPNKRCATCKNTFHSVCLFRWFKSSNQSTCPLCRNNFVYV</sequence>
<comment type="subcellular location">
    <subcellularLocation>
        <location evidence="2">Cytoplasm</location>
        <location evidence="2">Cytosol</location>
    </subcellularLocation>
</comment>
<dbReference type="CDD" id="cd16491">
    <property type="entry name" value="RING-CH-C4HC3_LTN1"/>
    <property type="match status" value="1"/>
</dbReference>
<keyword evidence="9 16" id="KW-0479">Metal-binding</keyword>
<evidence type="ECO:0000256" key="15">
    <source>
        <dbReference type="PROSITE-ProRule" id="PRU00175"/>
    </source>
</evidence>
<evidence type="ECO:0000256" key="12">
    <source>
        <dbReference type="ARBA" id="ARBA00022786"/>
    </source>
</evidence>
<dbReference type="PANTHER" id="PTHR12389:SF0">
    <property type="entry name" value="E3 UBIQUITIN-PROTEIN LIGASE LISTERIN"/>
    <property type="match status" value="1"/>
</dbReference>
<dbReference type="GO" id="GO:0043023">
    <property type="term" value="F:ribosomal large subunit binding"/>
    <property type="evidence" value="ECO:0007669"/>
    <property type="project" value="TreeGrafter"/>
</dbReference>
<protein>
    <recommendedName>
        <fullName evidence="6 16">E3 ubiquitin-protein ligase listerin</fullName>
        <ecNumber evidence="5 16">2.3.2.27</ecNumber>
    </recommendedName>
    <alternativeName>
        <fullName evidence="16">RING-type E3 ubiquitin transferase listerin</fullName>
    </alternativeName>
</protein>
<evidence type="ECO:0000256" key="16">
    <source>
        <dbReference type="RuleBase" id="RU367090"/>
    </source>
</evidence>
<dbReference type="InterPro" id="IPR039804">
    <property type="entry name" value="RING-CH-C4HC3_LTN1"/>
</dbReference>
<keyword evidence="7" id="KW-0963">Cytoplasm</keyword>
<comment type="function">
    <text evidence="14">E3 ubiquitin-protein ligase component of the ribosome quality control complex (RQC), a ribosome-associated complex that mediates ubiquitination and extraction of incompletely synthesized nascent chains for proteasomal degradation. Mediates ubiquitination of proteins derived from mRNAs lacking stop codons (non-stop proteins) and other translation arrest products induced by poly-lysine sequences and tandem rare codons. Ubiquitination leads to CDC48 recruitment for extraction and degradation of the incomplete translation product. May indirectly play a role in chromatin function and transcription.</text>
</comment>
<dbReference type="Proteomes" id="UP001150879">
    <property type="component" value="Unassembled WGS sequence"/>
</dbReference>
<dbReference type="Pfam" id="PF22958">
    <property type="entry name" value="Ltn1_1st"/>
    <property type="match status" value="1"/>
</dbReference>
<dbReference type="SUPFAM" id="SSF57850">
    <property type="entry name" value="RING/U-box"/>
    <property type="match status" value="1"/>
</dbReference>
<evidence type="ECO:0000256" key="8">
    <source>
        <dbReference type="ARBA" id="ARBA00022679"/>
    </source>
</evidence>
<keyword evidence="8 16" id="KW-0808">Transferase</keyword>
<dbReference type="InterPro" id="IPR039795">
    <property type="entry name" value="LTN1/Rkr1"/>
</dbReference>
<dbReference type="GO" id="GO:0072344">
    <property type="term" value="P:rescue of stalled ribosome"/>
    <property type="evidence" value="ECO:0007669"/>
    <property type="project" value="UniProtKB-UniRule"/>
</dbReference>
<dbReference type="GO" id="GO:1990116">
    <property type="term" value="P:ribosome-associated ubiquitin-dependent protein catabolic process"/>
    <property type="evidence" value="ECO:0007669"/>
    <property type="project" value="UniProtKB-UniRule"/>
</dbReference>
<evidence type="ECO:0000256" key="6">
    <source>
        <dbReference type="ARBA" id="ARBA00017157"/>
    </source>
</evidence>
<dbReference type="InterPro" id="IPR054478">
    <property type="entry name" value="LTN1_UBC"/>
</dbReference>
<evidence type="ECO:0000256" key="13">
    <source>
        <dbReference type="ARBA" id="ARBA00022833"/>
    </source>
</evidence>
<keyword evidence="12 16" id="KW-0833">Ubl conjugation pathway</keyword>
<dbReference type="Pfam" id="PF13639">
    <property type="entry name" value="zf-RING_2"/>
    <property type="match status" value="1"/>
</dbReference>
<evidence type="ECO:0000256" key="2">
    <source>
        <dbReference type="ARBA" id="ARBA00004514"/>
    </source>
</evidence>
<comment type="function">
    <text evidence="16">E3 ubiquitin-protein ligase. Component of the ribosome quality control complex (RQC), a ribosome-associated complex that mediates ubiquitination and extraction of incompletely synthesized nascent chains for proteasomal degradation.</text>
</comment>
<evidence type="ECO:0000256" key="11">
    <source>
        <dbReference type="ARBA" id="ARBA00022771"/>
    </source>
</evidence>
<feature type="domain" description="RING-type" evidence="17">
    <location>
        <begin position="1573"/>
        <end position="1619"/>
    </location>
</feature>
<dbReference type="Gene3D" id="3.30.40.10">
    <property type="entry name" value="Zinc/RING finger domain, C3HC4 (zinc finger)"/>
    <property type="match status" value="1"/>
</dbReference>
<dbReference type="GO" id="GO:0008270">
    <property type="term" value="F:zinc ion binding"/>
    <property type="evidence" value="ECO:0007669"/>
    <property type="project" value="UniProtKB-KW"/>
</dbReference>
<comment type="subunit">
    <text evidence="16">Component of the ribosome quality control complex (RQC).</text>
</comment>
<name>A0A9W9M0Q8_9EURO</name>
<dbReference type="SMART" id="SM00184">
    <property type="entry name" value="RING"/>
    <property type="match status" value="1"/>
</dbReference>